<proteinExistence type="predicted"/>
<name>A0ABQ9TCB9_SAGOE</name>
<keyword evidence="2" id="KW-1185">Reference proteome</keyword>
<organism evidence="1 2">
    <name type="scientific">Saguinus oedipus</name>
    <name type="common">Cotton-top tamarin</name>
    <name type="synonym">Oedipomidas oedipus</name>
    <dbReference type="NCBI Taxonomy" id="9490"/>
    <lineage>
        <taxon>Eukaryota</taxon>
        <taxon>Metazoa</taxon>
        <taxon>Chordata</taxon>
        <taxon>Craniata</taxon>
        <taxon>Vertebrata</taxon>
        <taxon>Euteleostomi</taxon>
        <taxon>Mammalia</taxon>
        <taxon>Eutheria</taxon>
        <taxon>Euarchontoglires</taxon>
        <taxon>Primates</taxon>
        <taxon>Haplorrhini</taxon>
        <taxon>Platyrrhini</taxon>
        <taxon>Cebidae</taxon>
        <taxon>Callitrichinae</taxon>
        <taxon>Saguinus</taxon>
    </lineage>
</organism>
<evidence type="ECO:0000313" key="1">
    <source>
        <dbReference type="EMBL" id="KAK2082355.1"/>
    </source>
</evidence>
<reference evidence="1 2" key="1">
    <citation type="submission" date="2023-05" db="EMBL/GenBank/DDBJ databases">
        <title>B98-5 Cell Line De Novo Hybrid Assembly: An Optical Mapping Approach.</title>
        <authorList>
            <person name="Kananen K."/>
            <person name="Auerbach J.A."/>
            <person name="Kautto E."/>
            <person name="Blachly J.S."/>
        </authorList>
    </citation>
    <scope>NUCLEOTIDE SEQUENCE [LARGE SCALE GENOMIC DNA]</scope>
    <source>
        <strain evidence="1">B95-8</strain>
        <tissue evidence="1">Cell line</tissue>
    </source>
</reference>
<dbReference type="EMBL" id="JASSZA010000040">
    <property type="protein sequence ID" value="KAK2082355.1"/>
    <property type="molecule type" value="Genomic_DNA"/>
</dbReference>
<accession>A0ABQ9TCB9</accession>
<gene>
    <name evidence="1" type="ORF">P7K49_039813</name>
</gene>
<evidence type="ECO:0000313" key="2">
    <source>
        <dbReference type="Proteomes" id="UP001266305"/>
    </source>
</evidence>
<protein>
    <submittedName>
        <fullName evidence="1">Uncharacterized protein</fullName>
    </submittedName>
</protein>
<sequence>MLRHSTPACDVSVRLHRKRRGSFPLQSFAMVRSLRSISGFICLHPLKKRSSALTLFHVSGAPTWWVGILLVPLPETRRGERRSKKSVARLGFWTGSCAQSVGLGRWDVSPSLTT</sequence>
<dbReference type="Proteomes" id="UP001266305">
    <property type="component" value="Unassembled WGS sequence"/>
</dbReference>
<comment type="caution">
    <text evidence="1">The sequence shown here is derived from an EMBL/GenBank/DDBJ whole genome shotgun (WGS) entry which is preliminary data.</text>
</comment>